<dbReference type="Proteomes" id="UP000639772">
    <property type="component" value="Chromosome 9"/>
</dbReference>
<name>A0A835QAI4_VANPL</name>
<dbReference type="Proteomes" id="UP000636800">
    <property type="component" value="Unassembled WGS sequence"/>
</dbReference>
<keyword evidence="4" id="KW-1185">Reference proteome</keyword>
<comment type="caution">
    <text evidence="3">The sequence shown here is derived from an EMBL/GenBank/DDBJ whole genome shotgun (WGS) entry which is preliminary data.</text>
</comment>
<feature type="transmembrane region" description="Helical" evidence="1">
    <location>
        <begin position="111"/>
        <end position="128"/>
    </location>
</feature>
<keyword evidence="1" id="KW-1133">Transmembrane helix</keyword>
<evidence type="ECO:0000313" key="5">
    <source>
        <dbReference type="Proteomes" id="UP000639772"/>
    </source>
</evidence>
<keyword evidence="1" id="KW-0812">Transmembrane</keyword>
<gene>
    <name evidence="3" type="ORF">HPP92_018112</name>
    <name evidence="2" type="ORF">HPP92_018701</name>
</gene>
<evidence type="ECO:0000313" key="3">
    <source>
        <dbReference type="EMBL" id="KAG0468784.1"/>
    </source>
</evidence>
<dbReference type="AlphaFoldDB" id="A0A835QAI4"/>
<evidence type="ECO:0000313" key="4">
    <source>
        <dbReference type="Proteomes" id="UP000636800"/>
    </source>
</evidence>
<dbReference type="EMBL" id="JADCNM010000009">
    <property type="protein sequence ID" value="KAG0468784.1"/>
    <property type="molecule type" value="Genomic_DNA"/>
</dbReference>
<evidence type="ECO:0000313" key="2">
    <source>
        <dbReference type="EMBL" id="KAG0467121.1"/>
    </source>
</evidence>
<keyword evidence="1" id="KW-0472">Membrane</keyword>
<evidence type="ECO:0000256" key="1">
    <source>
        <dbReference type="SAM" id="Phobius"/>
    </source>
</evidence>
<dbReference type="EMBL" id="JADCNL010000009">
    <property type="protein sequence ID" value="KAG0467121.1"/>
    <property type="molecule type" value="Genomic_DNA"/>
</dbReference>
<protein>
    <submittedName>
        <fullName evidence="3">Uncharacterized protein</fullName>
    </submittedName>
</protein>
<reference evidence="4 5" key="1">
    <citation type="journal article" date="2020" name="Nat. Food">
        <title>A phased Vanilla planifolia genome enables genetic improvement of flavour and production.</title>
        <authorList>
            <person name="Hasing T."/>
            <person name="Tang H."/>
            <person name="Brym M."/>
            <person name="Khazi F."/>
            <person name="Huang T."/>
            <person name="Chambers A.H."/>
        </authorList>
    </citation>
    <scope>NUCLEOTIDE SEQUENCE [LARGE SCALE GENOMIC DNA]</scope>
    <source>
        <tissue evidence="3">Leaf</tissue>
    </source>
</reference>
<proteinExistence type="predicted"/>
<accession>A0A835QAI4</accession>
<organism evidence="3 5">
    <name type="scientific">Vanilla planifolia</name>
    <name type="common">Vanilla</name>
    <dbReference type="NCBI Taxonomy" id="51239"/>
    <lineage>
        <taxon>Eukaryota</taxon>
        <taxon>Viridiplantae</taxon>
        <taxon>Streptophyta</taxon>
        <taxon>Embryophyta</taxon>
        <taxon>Tracheophyta</taxon>
        <taxon>Spermatophyta</taxon>
        <taxon>Magnoliopsida</taxon>
        <taxon>Liliopsida</taxon>
        <taxon>Asparagales</taxon>
        <taxon>Orchidaceae</taxon>
        <taxon>Vanilloideae</taxon>
        <taxon>Vanilleae</taxon>
        <taxon>Vanilla</taxon>
    </lineage>
</organism>
<sequence length="181" mass="20942">MLFDKEIIMAADSKSHDNSIGITYNVWDKEAACLCSGRFKEEQRDKRSQERIDDRVGFGWRNTLEKEVQRELTFNIFISICITLVKKSKEKSTEPCFFQDLKMAKKQQKKAWWWPSVLLLLFSGSLALRSQIAQAKRPLAFPVYETESQKSSKLEEYRHLIADTLYSLVEPGTQPLSLASI</sequence>